<dbReference type="EMBL" id="CP021780">
    <property type="protein sequence ID" value="ASA25429.1"/>
    <property type="molecule type" value="Genomic_DNA"/>
</dbReference>
<evidence type="ECO:0000313" key="2">
    <source>
        <dbReference type="Proteomes" id="UP000249890"/>
    </source>
</evidence>
<reference evidence="1 2" key="1">
    <citation type="submission" date="2017-06" db="EMBL/GenBank/DDBJ databases">
        <title>Complete genome sequence of Paenibacillus donghaensis KCTC 13049T isolated from East Sea sediment, South Korea.</title>
        <authorList>
            <person name="Jung B.K."/>
            <person name="Hong S.-J."/>
            <person name="Shin J.-H."/>
        </authorList>
    </citation>
    <scope>NUCLEOTIDE SEQUENCE [LARGE SCALE GENOMIC DNA]</scope>
    <source>
        <strain evidence="1 2">KCTC 13049</strain>
    </source>
</reference>
<evidence type="ECO:0000313" key="1">
    <source>
        <dbReference type="EMBL" id="ASA25429.1"/>
    </source>
</evidence>
<dbReference type="AlphaFoldDB" id="A0A2Z2KRH9"/>
<name>A0A2Z2KRH9_9BACL</name>
<protein>
    <submittedName>
        <fullName evidence="1">Uncharacterized protein</fullName>
    </submittedName>
</protein>
<organism evidence="1 2">
    <name type="scientific">Paenibacillus donghaensis</name>
    <dbReference type="NCBI Taxonomy" id="414771"/>
    <lineage>
        <taxon>Bacteria</taxon>
        <taxon>Bacillati</taxon>
        <taxon>Bacillota</taxon>
        <taxon>Bacilli</taxon>
        <taxon>Bacillales</taxon>
        <taxon>Paenibacillaceae</taxon>
        <taxon>Paenibacillus</taxon>
    </lineage>
</organism>
<accession>A0A2Z2KRH9</accession>
<sequence>MAIIRNKLSIEIEPTVPEVCAVISAVMAYYPGQEVKVLEGIRESLSKRIAEINSLEPSGDSDKEVEA</sequence>
<gene>
    <name evidence="1" type="ORF">B9T62_34675</name>
</gene>
<proteinExistence type="predicted"/>
<keyword evidence="2" id="KW-1185">Reference proteome</keyword>
<dbReference type="KEGG" id="pdh:B9T62_34675"/>
<dbReference type="Proteomes" id="UP000249890">
    <property type="component" value="Chromosome"/>
</dbReference>
<dbReference type="RefSeq" id="WP_087919394.1">
    <property type="nucleotide sequence ID" value="NZ_CP021780.1"/>
</dbReference>
<dbReference type="OrthoDB" id="2665671at2"/>